<dbReference type="Proteomes" id="UP000030302">
    <property type="component" value="Chromosome"/>
</dbReference>
<dbReference type="CDD" id="cd05285">
    <property type="entry name" value="sorbitol_DH"/>
    <property type="match status" value="1"/>
</dbReference>
<keyword evidence="3 6" id="KW-0479">Metal-binding</keyword>
<feature type="domain" description="Enoyl reductase (ER)" evidence="7">
    <location>
        <begin position="13"/>
        <end position="339"/>
    </location>
</feature>
<dbReference type="Pfam" id="PF00107">
    <property type="entry name" value="ADH_zinc_N"/>
    <property type="match status" value="1"/>
</dbReference>
<dbReference type="InterPro" id="IPR002328">
    <property type="entry name" value="ADH_Zn_CS"/>
</dbReference>
<evidence type="ECO:0000313" key="8">
    <source>
        <dbReference type="EMBL" id="AIY42187.1"/>
    </source>
</evidence>
<evidence type="ECO:0000259" key="7">
    <source>
        <dbReference type="SMART" id="SM00829"/>
    </source>
</evidence>
<dbReference type="InterPro" id="IPR013149">
    <property type="entry name" value="ADH-like_C"/>
</dbReference>
<dbReference type="AlphaFoldDB" id="A0A0A1FH26"/>
<dbReference type="PROSITE" id="PS00059">
    <property type="entry name" value="ADH_ZINC"/>
    <property type="match status" value="1"/>
</dbReference>
<evidence type="ECO:0000256" key="3">
    <source>
        <dbReference type="ARBA" id="ARBA00022723"/>
    </source>
</evidence>
<dbReference type="PANTHER" id="PTHR43161">
    <property type="entry name" value="SORBITOL DEHYDROGENASE"/>
    <property type="match status" value="1"/>
</dbReference>
<dbReference type="InterPro" id="IPR013154">
    <property type="entry name" value="ADH-like_N"/>
</dbReference>
<dbReference type="Pfam" id="PF08240">
    <property type="entry name" value="ADH_N"/>
    <property type="match status" value="1"/>
</dbReference>
<keyword evidence="9" id="KW-1185">Reference proteome</keyword>
<gene>
    <name evidence="8" type="ORF">LT85_3029</name>
</gene>
<keyword evidence="4 6" id="KW-0862">Zinc</keyword>
<sequence>MMEYMMKALVLEKQHDIQLREIELPLVVGPRDVKIKIHTVGVCGSDVHYYQHGNIGSFVVNKPMVLGHEAAGVVVEAGADVTSLKVGDRVCMEPGVPDFESKATRLGLYNLDPAVSFWATPPVHGCLTPFVSHPAAFTFKLPDNVSFAEGAIVEPLSIGLQAATKAQIKPGDMAVVLGAGTIGMMTALAALAGGCSRVVICDLVQEKLDLIHTYPGITTVNLRKQSLLEVVTDLSGEWGADIVFEASGSEKAYDGIFDLLCPGGCLVLVGMPANTVAIDIVAIQAKEIRIESVFRYANIFPRALALIASGKINVKPFISRSFKFSDGVAAFEAAASGNPHDVKIQIELE</sequence>
<dbReference type="EC" id="1.1.1.9" evidence="8"/>
<dbReference type="EMBL" id="CP009962">
    <property type="protein sequence ID" value="AIY42187.1"/>
    <property type="molecule type" value="Genomic_DNA"/>
</dbReference>
<dbReference type="InterPro" id="IPR011032">
    <property type="entry name" value="GroES-like_sf"/>
</dbReference>
<accession>A0A0A1FH26</accession>
<dbReference type="STRING" id="279058.LT85_3029"/>
<dbReference type="KEGG" id="care:LT85_3029"/>
<dbReference type="SUPFAM" id="SSF50129">
    <property type="entry name" value="GroES-like"/>
    <property type="match status" value="1"/>
</dbReference>
<dbReference type="Gene3D" id="3.40.50.720">
    <property type="entry name" value="NAD(P)-binding Rossmann-like Domain"/>
    <property type="match status" value="1"/>
</dbReference>
<dbReference type="InterPro" id="IPR045306">
    <property type="entry name" value="SDH-like"/>
</dbReference>
<dbReference type="Gene3D" id="3.90.180.10">
    <property type="entry name" value="Medium-chain alcohol dehydrogenases, catalytic domain"/>
    <property type="match status" value="1"/>
</dbReference>
<protein>
    <submittedName>
        <fullName evidence="8">Xylitol dehydrogenase</fullName>
        <ecNumber evidence="8">1.1.1.9</ecNumber>
    </submittedName>
</protein>
<evidence type="ECO:0000256" key="5">
    <source>
        <dbReference type="ARBA" id="ARBA00023002"/>
    </source>
</evidence>
<keyword evidence="5 8" id="KW-0560">Oxidoreductase</keyword>
<evidence type="ECO:0000256" key="2">
    <source>
        <dbReference type="ARBA" id="ARBA00008072"/>
    </source>
</evidence>
<evidence type="ECO:0000256" key="1">
    <source>
        <dbReference type="ARBA" id="ARBA00001947"/>
    </source>
</evidence>
<proteinExistence type="inferred from homology"/>
<comment type="cofactor">
    <cofactor evidence="1 6">
        <name>Zn(2+)</name>
        <dbReference type="ChEBI" id="CHEBI:29105"/>
    </cofactor>
</comment>
<dbReference type="GO" id="GO:0046526">
    <property type="term" value="F:D-xylulose reductase activity"/>
    <property type="evidence" value="ECO:0007669"/>
    <property type="project" value="UniProtKB-EC"/>
</dbReference>
<organism evidence="8 9">
    <name type="scientific">Collimonas arenae</name>
    <dbReference type="NCBI Taxonomy" id="279058"/>
    <lineage>
        <taxon>Bacteria</taxon>
        <taxon>Pseudomonadati</taxon>
        <taxon>Pseudomonadota</taxon>
        <taxon>Betaproteobacteria</taxon>
        <taxon>Burkholderiales</taxon>
        <taxon>Oxalobacteraceae</taxon>
        <taxon>Collimonas</taxon>
    </lineage>
</organism>
<dbReference type="SUPFAM" id="SSF51735">
    <property type="entry name" value="NAD(P)-binding Rossmann-fold domains"/>
    <property type="match status" value="1"/>
</dbReference>
<reference evidence="9" key="1">
    <citation type="journal article" date="2014" name="Soil Biol. Biochem.">
        <title>Structure and function of bacterial communities in ageing soils: Insights from the Mendocino ecological staircase.</title>
        <authorList>
            <person name="Uroz S."/>
            <person name="Tech J.J."/>
            <person name="Sawaya N.A."/>
            <person name="Frey-Klett P."/>
            <person name="Leveau J.H.J."/>
        </authorList>
    </citation>
    <scope>NUCLEOTIDE SEQUENCE [LARGE SCALE GENOMIC DNA]</scope>
    <source>
        <strain evidence="9">Cal35</strain>
    </source>
</reference>
<name>A0A0A1FH26_9BURK</name>
<dbReference type="InterPro" id="IPR036291">
    <property type="entry name" value="NAD(P)-bd_dom_sf"/>
</dbReference>
<evidence type="ECO:0000256" key="4">
    <source>
        <dbReference type="ARBA" id="ARBA00022833"/>
    </source>
</evidence>
<evidence type="ECO:0000256" key="6">
    <source>
        <dbReference type="RuleBase" id="RU361277"/>
    </source>
</evidence>
<evidence type="ECO:0000313" key="9">
    <source>
        <dbReference type="Proteomes" id="UP000030302"/>
    </source>
</evidence>
<dbReference type="SMART" id="SM00829">
    <property type="entry name" value="PKS_ER"/>
    <property type="match status" value="1"/>
</dbReference>
<dbReference type="GO" id="GO:0008270">
    <property type="term" value="F:zinc ion binding"/>
    <property type="evidence" value="ECO:0007669"/>
    <property type="project" value="InterPro"/>
</dbReference>
<dbReference type="InterPro" id="IPR020843">
    <property type="entry name" value="ER"/>
</dbReference>
<dbReference type="PANTHER" id="PTHR43161:SF9">
    <property type="entry name" value="SORBITOL DEHYDROGENASE"/>
    <property type="match status" value="1"/>
</dbReference>
<comment type="similarity">
    <text evidence="2 6">Belongs to the zinc-containing alcohol dehydrogenase family.</text>
</comment>
<dbReference type="HOGENOM" id="CLU_026673_11_5_4"/>